<keyword evidence="6" id="KW-1185">Reference proteome</keyword>
<name>I4Z1T3_9HYPH</name>
<dbReference type="CDD" id="cd00038">
    <property type="entry name" value="CAP_ED"/>
    <property type="match status" value="1"/>
</dbReference>
<dbReference type="GO" id="GO:0006355">
    <property type="term" value="P:regulation of DNA-templated transcription"/>
    <property type="evidence" value="ECO:0007669"/>
    <property type="project" value="InterPro"/>
</dbReference>
<dbReference type="PROSITE" id="PS51063">
    <property type="entry name" value="HTH_CRP_2"/>
    <property type="match status" value="1"/>
</dbReference>
<dbReference type="HOGENOM" id="CLU_075053_0_0_5"/>
<dbReference type="InterPro" id="IPR018490">
    <property type="entry name" value="cNMP-bd_dom_sf"/>
</dbReference>
<dbReference type="Gene3D" id="1.10.10.10">
    <property type="entry name" value="Winged helix-like DNA-binding domain superfamily/Winged helix DNA-binding domain"/>
    <property type="match status" value="1"/>
</dbReference>
<accession>I4Z1T3</accession>
<dbReference type="SUPFAM" id="SSF46785">
    <property type="entry name" value="Winged helix' DNA-binding domain"/>
    <property type="match status" value="1"/>
</dbReference>
<dbReference type="Pfam" id="PF00027">
    <property type="entry name" value="cNMP_binding"/>
    <property type="match status" value="1"/>
</dbReference>
<evidence type="ECO:0000256" key="2">
    <source>
        <dbReference type="ARBA" id="ARBA00023125"/>
    </source>
</evidence>
<dbReference type="InterPro" id="IPR012318">
    <property type="entry name" value="HTH_CRP"/>
</dbReference>
<organism evidence="5 6">
    <name type="scientific">Microvirga lotononidis</name>
    <dbReference type="NCBI Taxonomy" id="864069"/>
    <lineage>
        <taxon>Bacteria</taxon>
        <taxon>Pseudomonadati</taxon>
        <taxon>Pseudomonadota</taxon>
        <taxon>Alphaproteobacteria</taxon>
        <taxon>Hyphomicrobiales</taxon>
        <taxon>Methylobacteriaceae</taxon>
        <taxon>Microvirga</taxon>
    </lineage>
</organism>
<dbReference type="GO" id="GO:0003677">
    <property type="term" value="F:DNA binding"/>
    <property type="evidence" value="ECO:0007669"/>
    <property type="project" value="UniProtKB-KW"/>
</dbReference>
<evidence type="ECO:0000256" key="3">
    <source>
        <dbReference type="ARBA" id="ARBA00023163"/>
    </source>
</evidence>
<dbReference type="InterPro" id="IPR000595">
    <property type="entry name" value="cNMP-bd_dom"/>
</dbReference>
<dbReference type="InterPro" id="IPR036390">
    <property type="entry name" value="WH_DNA-bd_sf"/>
</dbReference>
<dbReference type="eggNOG" id="COG0664">
    <property type="taxonomic scope" value="Bacteria"/>
</dbReference>
<reference evidence="5 6" key="1">
    <citation type="submission" date="2012-02" db="EMBL/GenBank/DDBJ databases">
        <title>Improved High-Quality Draft sequence of Microvirga sp. WSM3557.</title>
        <authorList>
            <consortium name="US DOE Joint Genome Institute"/>
            <person name="Lucas S."/>
            <person name="Han J."/>
            <person name="Lapidus A."/>
            <person name="Cheng J.-F."/>
            <person name="Goodwin L."/>
            <person name="Pitluck S."/>
            <person name="Peters L."/>
            <person name="Zhang X."/>
            <person name="Detter J.C."/>
            <person name="Han C."/>
            <person name="Tapia R."/>
            <person name="Land M."/>
            <person name="Hauser L."/>
            <person name="Kyrpides N."/>
            <person name="Ivanova N."/>
            <person name="Pagani I."/>
            <person name="Brau L."/>
            <person name="Yates R."/>
            <person name="O'Hara G."/>
            <person name="Rui T."/>
            <person name="Howieson J."/>
            <person name="Reeve W."/>
            <person name="Woyke T."/>
        </authorList>
    </citation>
    <scope>NUCLEOTIDE SEQUENCE [LARGE SCALE GENOMIC DNA]</scope>
    <source>
        <strain evidence="5 6">WSM3557</strain>
    </source>
</reference>
<evidence type="ECO:0000256" key="1">
    <source>
        <dbReference type="ARBA" id="ARBA00023015"/>
    </source>
</evidence>
<dbReference type="SMART" id="SM00419">
    <property type="entry name" value="HTH_CRP"/>
    <property type="match status" value="1"/>
</dbReference>
<dbReference type="Pfam" id="PF13545">
    <property type="entry name" value="HTH_Crp_2"/>
    <property type="match status" value="1"/>
</dbReference>
<dbReference type="AlphaFoldDB" id="I4Z1T3"/>
<keyword evidence="3" id="KW-0804">Transcription</keyword>
<keyword evidence="1" id="KW-0805">Transcription regulation</keyword>
<proteinExistence type="predicted"/>
<protein>
    <submittedName>
        <fullName evidence="5">cAMP-binding protein</fullName>
    </submittedName>
</protein>
<sequence>MIREGDRPTESTVLIEGFAGRYNVLRNGKRQITALHVPGDFTDLHSFLLKTMDHSVLAITPCTIGMVPHETLHDIFENHPHLARLLAVSLAVDAAIHRHWMVAVGRRSALEHAAHLLCALFVRLQVVGLTEGYRFRLPLTQAELGDTLGLSAVHVNRVVQDLRKENLITWRGEMVTIEDWPRLQQLADFDPTFLSLQNEPR</sequence>
<dbReference type="Proteomes" id="UP000003947">
    <property type="component" value="Unassembled WGS sequence"/>
</dbReference>
<dbReference type="STRING" id="864069.MicloDRAFT_00009800"/>
<dbReference type="InterPro" id="IPR036388">
    <property type="entry name" value="WH-like_DNA-bd_sf"/>
</dbReference>
<evidence type="ECO:0000313" key="5">
    <source>
        <dbReference type="EMBL" id="EIM30175.1"/>
    </source>
</evidence>
<keyword evidence="2" id="KW-0238">DNA-binding</keyword>
<dbReference type="PATRIC" id="fig|864069.3.peg.1093"/>
<dbReference type="Gene3D" id="2.60.120.10">
    <property type="entry name" value="Jelly Rolls"/>
    <property type="match status" value="1"/>
</dbReference>
<evidence type="ECO:0000313" key="6">
    <source>
        <dbReference type="Proteomes" id="UP000003947"/>
    </source>
</evidence>
<dbReference type="EMBL" id="JH660639">
    <property type="protein sequence ID" value="EIM30175.1"/>
    <property type="molecule type" value="Genomic_DNA"/>
</dbReference>
<dbReference type="SUPFAM" id="SSF51206">
    <property type="entry name" value="cAMP-binding domain-like"/>
    <property type="match status" value="1"/>
</dbReference>
<evidence type="ECO:0000259" key="4">
    <source>
        <dbReference type="PROSITE" id="PS51063"/>
    </source>
</evidence>
<dbReference type="InterPro" id="IPR014710">
    <property type="entry name" value="RmlC-like_jellyroll"/>
</dbReference>
<feature type="domain" description="HTH crp-type" evidence="4">
    <location>
        <begin position="107"/>
        <end position="181"/>
    </location>
</feature>
<gene>
    <name evidence="5" type="ORF">MicloDRAFT_00009800</name>
</gene>